<dbReference type="Pfam" id="PF18616">
    <property type="entry name" value="CdiI_3"/>
    <property type="match status" value="1"/>
</dbReference>
<sequence>MKPEKNWQQKTLEVLEKNVWPDPVDTTMLIKRCHALRKLPLDQFSTEDIRMMIGQQIGLTYLIPLALDILTKDLFAAGDFFEGDLLKNVLEIDTVFWNDNREYWQRLYNLIDHRREEIHSHKFDTTKFYRSVHR</sequence>
<evidence type="ECO:0000313" key="1">
    <source>
        <dbReference type="EMBL" id="MFD2918933.1"/>
    </source>
</evidence>
<dbReference type="Proteomes" id="UP001597511">
    <property type="component" value="Unassembled WGS sequence"/>
</dbReference>
<evidence type="ECO:0000313" key="2">
    <source>
        <dbReference type="Proteomes" id="UP001597511"/>
    </source>
</evidence>
<gene>
    <name evidence="1" type="ORF">ACFS6H_04365</name>
</gene>
<organism evidence="1 2">
    <name type="scientific">Terrimonas rubra</name>
    <dbReference type="NCBI Taxonomy" id="1035890"/>
    <lineage>
        <taxon>Bacteria</taxon>
        <taxon>Pseudomonadati</taxon>
        <taxon>Bacteroidota</taxon>
        <taxon>Chitinophagia</taxon>
        <taxon>Chitinophagales</taxon>
        <taxon>Chitinophagaceae</taxon>
        <taxon>Terrimonas</taxon>
    </lineage>
</organism>
<dbReference type="RefSeq" id="WP_386095596.1">
    <property type="nucleotide sequence ID" value="NZ_JBHUOZ010000001.1"/>
</dbReference>
<accession>A0ABW6A3T9</accession>
<name>A0ABW6A3T9_9BACT</name>
<comment type="caution">
    <text evidence="1">The sequence shown here is derived from an EMBL/GenBank/DDBJ whole genome shotgun (WGS) entry which is preliminary data.</text>
</comment>
<dbReference type="CDD" id="cd20691">
    <property type="entry name" value="CdiI_EC536-like"/>
    <property type="match status" value="1"/>
</dbReference>
<proteinExistence type="predicted"/>
<protein>
    <submittedName>
        <fullName evidence="1">Contact-dependent growth inhibition system immunity protein</fullName>
    </submittedName>
</protein>
<keyword evidence="2" id="KW-1185">Reference proteome</keyword>
<dbReference type="EMBL" id="JBHUOZ010000001">
    <property type="protein sequence ID" value="MFD2918933.1"/>
    <property type="molecule type" value="Genomic_DNA"/>
</dbReference>
<reference evidence="2" key="1">
    <citation type="journal article" date="2019" name="Int. J. Syst. Evol. Microbiol.">
        <title>The Global Catalogue of Microorganisms (GCM) 10K type strain sequencing project: providing services to taxonomists for standard genome sequencing and annotation.</title>
        <authorList>
            <consortium name="The Broad Institute Genomics Platform"/>
            <consortium name="The Broad Institute Genome Sequencing Center for Infectious Disease"/>
            <person name="Wu L."/>
            <person name="Ma J."/>
        </authorList>
    </citation>
    <scope>NUCLEOTIDE SEQUENCE [LARGE SCALE GENOMIC DNA]</scope>
    <source>
        <strain evidence="2">KCTC 23299</strain>
    </source>
</reference>
<dbReference type="InterPro" id="IPR040547">
    <property type="entry name" value="CdiI"/>
</dbReference>